<keyword evidence="21" id="KW-0648">Protein biosynthesis</keyword>
<keyword evidence="7 21" id="KW-0418">Kinase</keyword>
<feature type="compositionally biased region" description="Basic and acidic residues" evidence="19">
    <location>
        <begin position="2120"/>
        <end position="2129"/>
    </location>
</feature>
<dbReference type="EC" id="2.7.11.1" evidence="2"/>
<sequence length="2576" mass="304531">MYNKGINICLNEDNKCVILLHIIFNKCIISFVVSHVLAERKICFLNRIKISKIFRRFGNINNHRRNHVKEHYRFIGRINKGKEKVNKCRIKLHKFYECAKSYILKHFKWVLNKSKYIYFNIIYHLKNAFFVQYTQREYLPQNIENYIINVLPKHIQNFNPIKWSYNNNEYDNKYVTINNLNFIKYKNKYEKQYDIEMEEDINYKGANDIFYNSYNCCNNNNSKRDDKIEKNTVDKNIEHKCNIKEYDKTNKNILFPIEEEFKKIIQIENNIKRNYMVPNESNKNILYNLKNILEKIRNIEAISNINNYIDVKNTIESYKFNPAMCKEISHEDKYFRNKSKLCLSCFHNIIHKIIYYSKMENISFSDMYKQLLTDYNNTSCEYCSRINNAINGNNNLLTFYNDDNIYNWEYREKNKYEALENEIQRWNFNSSYGNNFPHMQTNSKIYRRILNEENEKTFNNVIGRNEMENDELYKRIYTENNYTNQFAGNNGDFDVYSDIREYNNDNEKYMLDENEIEEVKKRGKYQNLNNIDFNNVNKKYNHLKDDNIIIFNKNNMYNSLYNNGFNDLNLEKNNILFPYEKYNNLDKNEMNLAKYSQNKQFYGQYKYDGSIYKHDLIVLDTSGYIYKVSTDGTYHWKYRIVKNIQNYINYEEENKIEKYYNTLKNNNGKINMADKDILSNDDEQNHELKLRAMQKLQHNDSNDVFSFDYKKNDPEYSNEQITENDDIDKKKNYSYEKSKKKGKKKKEMKRLLSDYSGDLFYVDENNEAIPININIKDVVNNSPFKSTLFPNILFIGSRQSSIINLDFDTGYVIKKYDENYDDLVKENQKALPNKHEQFIKKNSNMLHDKLENYSDHSIDINDKNYYVDEENDELDEDYTVIDDDDIENNQQLDYIDLHDDEIETENNNGRNNMFLIDEDGGIKEHSPNNEDEINTYGVSNMLDECETKNCLNDHSKEESEIVSNKFSKNTRDKLLIQRTKIKNKRLSLMKNWYMNISNNNLLNTNSSDLGIDQKKRNNKKGEKGNKKRKIPKRQLQISLVKWVIKAVDETSLKQKWITSWVDVGSIFIADNHKQDLSYINSLIDIDGNKLILRGLENNKVSKPYNNSIAKNIDDAERNELEFASENYKNDIPNEIDENNDKMENNTNKLNSNIKSKIFIFSKEISSVFALQYKSKSNIFTLDTILKQNEKLFPEYDSIKPYSYNIPNLKNNNNALLLPFSSSNDYLKNDDKQNLPWNFNYDENGTNPNNSIAFQNYNNFIAQRLNNISINITSIEKDLRYLLLSIIFAFDKHKKIPMNYILQMKTLLHEYQQTKQKFMICLRGLNHDKNINIFSNHNDIRDIDINHYGYDDYDYLNKDMNGVDEPIHICEYTNKLIDLSFEGKEKCIDYCSMLNIWDKIFNNYTNHEDCLLLSNVYRILNSTYPLTTKDFTRIIDGIFQKDEKMLIKRRRKSNEGSRNNDLTEFSSPKYKKSWYWNIFYAIALVIVVPFVFIYRLFKKQADKNNRNKIFMRKKKITDYDEDSNDAYDELLNIDNILLKRNKRKLANILKENGISNLNKAGLEMFMAKNLKKAQDLEHLTLVDILARHARDSDSDSNFYDIHDGKYNLYPHYYSGQESKYSLPNMHYVDLNKSHSGETNKYDLDGNNMFYMHRRRAASQDVTYKQSFIVKKRIRSNYKIGNKYNKRNYTDYEKDKKNISIKGKSINEKAFDKNDFINFLKNYNKKFMKKNPFVDHLMKTNKTDTHYEFNNNKEKAKNLYNEKFNFNSADEENKSPYSKKYFDEKKYKSKSSKYIESTEINNNDNINGNMNAGNHINNINNDKISNKGSSARNLSIIQTSHIPYDAPLADFLENGRFMRTFQNISLIGQGGFGSVYKVSHRLEPGSPTYALKFIYLKVSSLDNVSSRRYFREIAANRDIYSKHVVRYYTWWCEEPQFLPMDIIPKEIQNTLKKNKDPFKKVCNKNKKDDDYSSDYTASSVENNKFDLKNYKKVITKKNSIKLKFYSDNDTPYNKRKDNTQKNAFLNDKNLSDNIYIIENNKKKKKKKKRKKKIIYKEKKKGNIDMNCEGNKYSTFYERNNPNNFSSNFQEYDPFGYGYLSENERDLIVFADNDESNGSAHSKKNDNDERKSANNQNEICITGGDISKNDNAIHDDSNILVCQKSDKNSMTIKNAPGSSTNGTLNRDTLNDETRTRGTNNNPKDSNDYNIDTIIKQKGESFALGGKIPNNKYKKDGLGIINTNRKLIEENNKKEKGQEKEKDKLKMNGELEKKENANKIKYYKKKNTGPEFSIVLLLQMEFCKGSTLRRWLDRPSRSDKPLHFTYGDKNTNHPLEFDLFKQLIKGLKDIHSTCFIHRDLKPENIFVDLDTYILKIGDLGLVRFIEEKKRENDLSNIDNFKDNIYTEINHNTITSQISLKGQMIGTPGYTAPEGGALCDEKADIYSAALILLELLCPRFNTIMERYKTLNDFRNYYTVPDYVKIHLNPWYILMLQMSKPNPADRPSAADLYNKIKVLLDPHLTDFTFSFNDINNDDLEYTGNRNVINSTSINGDIKENVNQNNLVDDKDNNIISGNEVDH</sequence>
<evidence type="ECO:0000256" key="18">
    <source>
        <dbReference type="ARBA" id="ARBA00076829"/>
    </source>
</evidence>
<keyword evidence="8" id="KW-0256">Endoplasmic reticulum</keyword>
<keyword evidence="10" id="KW-0472">Membrane</keyword>
<feature type="compositionally biased region" description="Basic and acidic residues" evidence="19">
    <location>
        <begin position="1011"/>
        <end position="1024"/>
    </location>
</feature>
<evidence type="ECO:0000256" key="8">
    <source>
        <dbReference type="ARBA" id="ARBA00022824"/>
    </source>
</evidence>
<comment type="similarity">
    <text evidence="12">Belongs to the protein kinase superfamily. Ser/Thr protein kinase family. GCN2 subfamily.</text>
</comment>
<evidence type="ECO:0000256" key="17">
    <source>
        <dbReference type="ARBA" id="ARBA00071199"/>
    </source>
</evidence>
<keyword evidence="6" id="KW-0547">Nucleotide-binding</keyword>
<comment type="function">
    <text evidence="15">During the asexual blood stage, phosphorylates translation factor eIF2alpha in late schizonts resulting in protein translation inhibition. Plays a role in trophozoite differentiation into schizonts.</text>
</comment>
<evidence type="ECO:0000256" key="5">
    <source>
        <dbReference type="ARBA" id="ARBA00022679"/>
    </source>
</evidence>
<feature type="compositionally biased region" description="Polar residues" evidence="19">
    <location>
        <begin position="2193"/>
        <end position="2206"/>
    </location>
</feature>
<comment type="subunit">
    <text evidence="16">May form oligomers in response to stress; oligomerization may result in catalytic activity. Interacts with BIP; the interaction is disrupted in response to stress.</text>
</comment>
<evidence type="ECO:0000256" key="16">
    <source>
        <dbReference type="ARBA" id="ARBA00062343"/>
    </source>
</evidence>
<evidence type="ECO:0000256" key="3">
    <source>
        <dbReference type="ARBA" id="ARBA00022527"/>
    </source>
</evidence>
<evidence type="ECO:0000256" key="10">
    <source>
        <dbReference type="ARBA" id="ARBA00023136"/>
    </source>
</evidence>
<evidence type="ECO:0000256" key="15">
    <source>
        <dbReference type="ARBA" id="ARBA00054050"/>
    </source>
</evidence>
<feature type="region of interest" description="Disordered" evidence="19">
    <location>
        <begin position="1005"/>
        <end position="1030"/>
    </location>
</feature>
<dbReference type="EMBL" id="LT608163">
    <property type="protein sequence ID" value="SCN61279.1"/>
    <property type="molecule type" value="Genomic_DNA"/>
</dbReference>
<dbReference type="Gene3D" id="1.10.510.10">
    <property type="entry name" value="Transferase(Phosphotransferase) domain 1"/>
    <property type="match status" value="1"/>
</dbReference>
<protein>
    <recommendedName>
        <fullName evidence="17">Eukaryotic translation initiation factor 2-alpha kinase PK4</fullName>
        <ecNumber evidence="2">2.7.11.1</ecNumber>
    </recommendedName>
    <alternativeName>
        <fullName evidence="18">Protein kinase PK4</fullName>
    </alternativeName>
</protein>
<dbReference type="Gene3D" id="3.30.200.20">
    <property type="entry name" value="Phosphorylase Kinase, domain 1"/>
    <property type="match status" value="1"/>
</dbReference>
<dbReference type="FunFam" id="3.30.200.20:FF:000516">
    <property type="entry name" value="Protein kinase PK4, putative"/>
    <property type="match status" value="1"/>
</dbReference>
<evidence type="ECO:0000256" key="11">
    <source>
        <dbReference type="ARBA" id="ARBA00023193"/>
    </source>
</evidence>
<comment type="subcellular location">
    <subcellularLocation>
        <location evidence="1">Endoplasmic reticulum membrane</location>
        <topology evidence="1">Multi-pass membrane protein</topology>
    </subcellularLocation>
</comment>
<dbReference type="PANTHER" id="PTHR11042:SF160">
    <property type="entry name" value="EUKARYOTIC TRANSLATION INITIATION FACTOR 2-ALPHA KINASE 1"/>
    <property type="match status" value="1"/>
</dbReference>
<dbReference type="GO" id="GO:0005789">
    <property type="term" value="C:endoplasmic reticulum membrane"/>
    <property type="evidence" value="ECO:0007669"/>
    <property type="project" value="UniProtKB-SubCell"/>
</dbReference>
<evidence type="ECO:0000313" key="22">
    <source>
        <dbReference type="Proteomes" id="UP000195489"/>
    </source>
</evidence>
<keyword evidence="4" id="KW-0597">Phosphoprotein</keyword>
<dbReference type="GO" id="GO:0004694">
    <property type="term" value="F:eukaryotic translation initiation factor 2alpha kinase activity"/>
    <property type="evidence" value="ECO:0007669"/>
    <property type="project" value="TreeGrafter"/>
</dbReference>
<evidence type="ECO:0000256" key="9">
    <source>
        <dbReference type="ARBA" id="ARBA00022840"/>
    </source>
</evidence>
<dbReference type="GO" id="GO:0005524">
    <property type="term" value="F:ATP binding"/>
    <property type="evidence" value="ECO:0007669"/>
    <property type="project" value="UniProtKB-KW"/>
</dbReference>
<keyword evidence="3" id="KW-0723">Serine/threonine-protein kinase</keyword>
<evidence type="ECO:0000256" key="13">
    <source>
        <dbReference type="ARBA" id="ARBA00048659"/>
    </source>
</evidence>
<dbReference type="GO" id="GO:0017148">
    <property type="term" value="P:negative regulation of translation"/>
    <property type="evidence" value="ECO:0007669"/>
    <property type="project" value="UniProtKB-KW"/>
</dbReference>
<comment type="catalytic activity">
    <reaction evidence="14">
        <text>L-seryl-[protein] + ATP = O-phospho-L-seryl-[protein] + ADP + H(+)</text>
        <dbReference type="Rhea" id="RHEA:17989"/>
        <dbReference type="Rhea" id="RHEA-COMP:9863"/>
        <dbReference type="Rhea" id="RHEA-COMP:11604"/>
        <dbReference type="ChEBI" id="CHEBI:15378"/>
        <dbReference type="ChEBI" id="CHEBI:29999"/>
        <dbReference type="ChEBI" id="CHEBI:30616"/>
        <dbReference type="ChEBI" id="CHEBI:83421"/>
        <dbReference type="ChEBI" id="CHEBI:456216"/>
        <dbReference type="EC" id="2.7.11.1"/>
    </reaction>
    <physiologicalReaction direction="left-to-right" evidence="14">
        <dbReference type="Rhea" id="RHEA:17990"/>
    </physiologicalReaction>
</comment>
<evidence type="ECO:0000256" key="2">
    <source>
        <dbReference type="ARBA" id="ARBA00012513"/>
    </source>
</evidence>
<dbReference type="Proteomes" id="UP000195489">
    <property type="component" value="Chromosome 11"/>
</dbReference>
<evidence type="ECO:0000256" key="19">
    <source>
        <dbReference type="SAM" id="MobiDB-lite"/>
    </source>
</evidence>
<proteinExistence type="inferred from homology"/>
<comment type="catalytic activity">
    <reaction evidence="13">
        <text>L-threonyl-[protein] + ATP = O-phospho-L-threonyl-[protein] + ADP + H(+)</text>
        <dbReference type="Rhea" id="RHEA:46608"/>
        <dbReference type="Rhea" id="RHEA-COMP:11060"/>
        <dbReference type="Rhea" id="RHEA-COMP:11605"/>
        <dbReference type="ChEBI" id="CHEBI:15378"/>
        <dbReference type="ChEBI" id="CHEBI:30013"/>
        <dbReference type="ChEBI" id="CHEBI:30616"/>
        <dbReference type="ChEBI" id="CHEBI:61977"/>
        <dbReference type="ChEBI" id="CHEBI:456216"/>
        <dbReference type="EC" id="2.7.11.1"/>
    </reaction>
    <physiologicalReaction direction="left-to-right" evidence="13">
        <dbReference type="Rhea" id="RHEA:46609"/>
    </physiologicalReaction>
</comment>
<dbReference type="Pfam" id="PF00069">
    <property type="entry name" value="Pkinase"/>
    <property type="match status" value="1"/>
</dbReference>
<dbReference type="InterPro" id="IPR011009">
    <property type="entry name" value="Kinase-like_dom_sf"/>
</dbReference>
<evidence type="ECO:0000256" key="4">
    <source>
        <dbReference type="ARBA" id="ARBA00022553"/>
    </source>
</evidence>
<dbReference type="GO" id="GO:0003743">
    <property type="term" value="F:translation initiation factor activity"/>
    <property type="evidence" value="ECO:0007669"/>
    <property type="project" value="UniProtKB-KW"/>
</dbReference>
<gene>
    <name evidence="21" type="primary">PK4</name>
    <name evidence="21" type="ORF">PCHCB_000288500</name>
</gene>
<keyword evidence="11" id="KW-0652">Protein synthesis inhibitor</keyword>
<feature type="compositionally biased region" description="Polar residues" evidence="19">
    <location>
        <begin position="2166"/>
        <end position="2184"/>
    </location>
</feature>
<dbReference type="InterPro" id="IPR050339">
    <property type="entry name" value="CC_SR_Kinase"/>
</dbReference>
<dbReference type="PANTHER" id="PTHR11042">
    <property type="entry name" value="EUKARYOTIC TRANSLATION INITIATION FACTOR 2-ALPHA KINASE EIF2-ALPHA KINASE -RELATED"/>
    <property type="match status" value="1"/>
</dbReference>
<evidence type="ECO:0000256" key="1">
    <source>
        <dbReference type="ARBA" id="ARBA00004477"/>
    </source>
</evidence>
<evidence type="ECO:0000313" key="21">
    <source>
        <dbReference type="EMBL" id="SCN61279.1"/>
    </source>
</evidence>
<dbReference type="InterPro" id="IPR008271">
    <property type="entry name" value="Ser/Thr_kinase_AS"/>
</dbReference>
<dbReference type="SMART" id="SM00220">
    <property type="entry name" value="S_TKc"/>
    <property type="match status" value="1"/>
</dbReference>
<evidence type="ECO:0000256" key="7">
    <source>
        <dbReference type="ARBA" id="ARBA00022777"/>
    </source>
</evidence>
<keyword evidence="21" id="KW-0396">Initiation factor</keyword>
<accession>A0A1D3RYI2</accession>
<organism evidence="21 22">
    <name type="scientific">Plasmodium chabaudi chabaudi</name>
    <dbReference type="NCBI Taxonomy" id="31271"/>
    <lineage>
        <taxon>Eukaryota</taxon>
        <taxon>Sar</taxon>
        <taxon>Alveolata</taxon>
        <taxon>Apicomplexa</taxon>
        <taxon>Aconoidasida</taxon>
        <taxon>Haemosporida</taxon>
        <taxon>Plasmodiidae</taxon>
        <taxon>Plasmodium</taxon>
        <taxon>Plasmodium (Vinckeia)</taxon>
    </lineage>
</organism>
<reference evidence="21 22" key="1">
    <citation type="submission" date="2016-08" db="EMBL/GenBank/DDBJ databases">
        <authorList>
            <consortium name="Pathogen Informatics"/>
        </authorList>
    </citation>
    <scope>NUCLEOTIDE SEQUENCE [LARGE SCALE GENOMIC DNA]</scope>
    <source>
        <strain evidence="21 22">CB</strain>
    </source>
</reference>
<dbReference type="GO" id="GO:0106310">
    <property type="term" value="F:protein serine kinase activity"/>
    <property type="evidence" value="ECO:0007669"/>
    <property type="project" value="RHEA"/>
</dbReference>
<feature type="region of interest" description="Disordered" evidence="19">
    <location>
        <begin position="2166"/>
        <end position="2206"/>
    </location>
</feature>
<evidence type="ECO:0000256" key="6">
    <source>
        <dbReference type="ARBA" id="ARBA00022741"/>
    </source>
</evidence>
<dbReference type="SUPFAM" id="SSF56112">
    <property type="entry name" value="Protein kinase-like (PK-like)"/>
    <property type="match status" value="1"/>
</dbReference>
<evidence type="ECO:0000256" key="14">
    <source>
        <dbReference type="ARBA" id="ARBA00048977"/>
    </source>
</evidence>
<dbReference type="GO" id="GO:0005634">
    <property type="term" value="C:nucleus"/>
    <property type="evidence" value="ECO:0007669"/>
    <property type="project" value="TreeGrafter"/>
</dbReference>
<dbReference type="PROSITE" id="PS00108">
    <property type="entry name" value="PROTEIN_KINASE_ST"/>
    <property type="match status" value="1"/>
</dbReference>
<dbReference type="InterPro" id="IPR000719">
    <property type="entry name" value="Prot_kinase_dom"/>
</dbReference>
<feature type="domain" description="Protein kinase" evidence="20">
    <location>
        <begin position="2167"/>
        <end position="2518"/>
    </location>
</feature>
<name>A0A1D3RYI2_PLACU</name>
<evidence type="ECO:0000256" key="12">
    <source>
        <dbReference type="ARBA" id="ARBA00037982"/>
    </source>
</evidence>
<dbReference type="PROSITE" id="PS50011">
    <property type="entry name" value="PROTEIN_KINASE_DOM"/>
    <property type="match status" value="1"/>
</dbReference>
<keyword evidence="9" id="KW-0067">ATP-binding</keyword>
<keyword evidence="5 21" id="KW-0808">Transferase</keyword>
<feature type="region of interest" description="Disordered" evidence="19">
    <location>
        <begin position="2109"/>
        <end position="2133"/>
    </location>
</feature>
<evidence type="ECO:0000259" key="20">
    <source>
        <dbReference type="PROSITE" id="PS50011"/>
    </source>
</evidence>